<dbReference type="WBParaSite" id="HCON_00167680-00001">
    <property type="protein sequence ID" value="HCON_00167680-00001"/>
    <property type="gene ID" value="HCON_00167680"/>
</dbReference>
<dbReference type="AlphaFoldDB" id="A0A7I4Z1A1"/>
<dbReference type="GO" id="GO:0016477">
    <property type="term" value="P:cell migration"/>
    <property type="evidence" value="ECO:0007669"/>
    <property type="project" value="TreeGrafter"/>
</dbReference>
<feature type="domain" description="Cadherin" evidence="11">
    <location>
        <begin position="23"/>
        <end position="128"/>
    </location>
</feature>
<name>A0A7I4Z1A1_HAECO</name>
<keyword evidence="2 9" id="KW-0812">Transmembrane</keyword>
<dbReference type="PANTHER" id="PTHR24027:SF422">
    <property type="entry name" value="CADHERIN DOMAIN-CONTAINING PROTEIN"/>
    <property type="match status" value="1"/>
</dbReference>
<evidence type="ECO:0000313" key="13">
    <source>
        <dbReference type="WBParaSite" id="HCON_00167680-00001"/>
    </source>
</evidence>
<dbReference type="SMART" id="SM00112">
    <property type="entry name" value="CA"/>
    <property type="match status" value="3"/>
</dbReference>
<dbReference type="InterPro" id="IPR039808">
    <property type="entry name" value="Cadherin"/>
</dbReference>
<dbReference type="GO" id="GO:0044331">
    <property type="term" value="P:cell-cell adhesion mediated by cadherin"/>
    <property type="evidence" value="ECO:0007669"/>
    <property type="project" value="TreeGrafter"/>
</dbReference>
<dbReference type="PANTHER" id="PTHR24027">
    <property type="entry name" value="CADHERIN-23"/>
    <property type="match status" value="1"/>
</dbReference>
<dbReference type="PROSITE" id="PS50268">
    <property type="entry name" value="CADHERIN_2"/>
    <property type="match status" value="2"/>
</dbReference>
<evidence type="ECO:0000256" key="7">
    <source>
        <dbReference type="ARBA" id="ARBA00023136"/>
    </source>
</evidence>
<keyword evidence="4" id="KW-0677">Repeat</keyword>
<dbReference type="OrthoDB" id="6250271at2759"/>
<dbReference type="OMA" id="FQHNTYS"/>
<dbReference type="InterPro" id="IPR002126">
    <property type="entry name" value="Cadherin-like_dom"/>
</dbReference>
<dbReference type="GO" id="GO:0034332">
    <property type="term" value="P:adherens junction organization"/>
    <property type="evidence" value="ECO:0007669"/>
    <property type="project" value="TreeGrafter"/>
</dbReference>
<dbReference type="GO" id="GO:0005509">
    <property type="term" value="F:calcium ion binding"/>
    <property type="evidence" value="ECO:0007669"/>
    <property type="project" value="UniProtKB-UniRule"/>
</dbReference>
<proteinExistence type="predicted"/>
<dbReference type="Proteomes" id="UP000025227">
    <property type="component" value="Unplaced"/>
</dbReference>
<evidence type="ECO:0000256" key="9">
    <source>
        <dbReference type="SAM" id="Phobius"/>
    </source>
</evidence>
<evidence type="ECO:0000256" key="5">
    <source>
        <dbReference type="ARBA" id="ARBA00022837"/>
    </source>
</evidence>
<feature type="signal peptide" evidence="10">
    <location>
        <begin position="1"/>
        <end position="17"/>
    </location>
</feature>
<feature type="transmembrane region" description="Helical" evidence="9">
    <location>
        <begin position="519"/>
        <end position="540"/>
    </location>
</feature>
<evidence type="ECO:0000256" key="2">
    <source>
        <dbReference type="ARBA" id="ARBA00022692"/>
    </source>
</evidence>
<comment type="subcellular location">
    <subcellularLocation>
        <location evidence="1">Membrane</location>
        <topology evidence="1">Single-pass membrane protein</topology>
    </subcellularLocation>
</comment>
<dbReference type="CDD" id="cd11304">
    <property type="entry name" value="Cadherin_repeat"/>
    <property type="match status" value="2"/>
</dbReference>
<evidence type="ECO:0000256" key="1">
    <source>
        <dbReference type="ARBA" id="ARBA00004167"/>
    </source>
</evidence>
<feature type="domain" description="Cadherin" evidence="11">
    <location>
        <begin position="129"/>
        <end position="236"/>
    </location>
</feature>
<dbReference type="GO" id="GO:0007043">
    <property type="term" value="P:cell-cell junction assembly"/>
    <property type="evidence" value="ECO:0007669"/>
    <property type="project" value="TreeGrafter"/>
</dbReference>
<dbReference type="InterPro" id="IPR015919">
    <property type="entry name" value="Cadherin-like_sf"/>
</dbReference>
<dbReference type="Gene3D" id="2.60.40.60">
    <property type="entry name" value="Cadherins"/>
    <property type="match status" value="3"/>
</dbReference>
<dbReference type="FunFam" id="2.60.40.60:FF:000104">
    <property type="entry name" value="cadherin-23 isoform X1"/>
    <property type="match status" value="1"/>
</dbReference>
<dbReference type="InterPro" id="IPR020894">
    <property type="entry name" value="Cadherin_CS"/>
</dbReference>
<dbReference type="GO" id="GO:0045296">
    <property type="term" value="F:cadherin binding"/>
    <property type="evidence" value="ECO:0007669"/>
    <property type="project" value="TreeGrafter"/>
</dbReference>
<organism evidence="12 13">
    <name type="scientific">Haemonchus contortus</name>
    <name type="common">Barber pole worm</name>
    <dbReference type="NCBI Taxonomy" id="6289"/>
    <lineage>
        <taxon>Eukaryota</taxon>
        <taxon>Metazoa</taxon>
        <taxon>Ecdysozoa</taxon>
        <taxon>Nematoda</taxon>
        <taxon>Chromadorea</taxon>
        <taxon>Rhabditida</taxon>
        <taxon>Rhabditina</taxon>
        <taxon>Rhabditomorpha</taxon>
        <taxon>Strongyloidea</taxon>
        <taxon>Trichostrongylidae</taxon>
        <taxon>Haemonchus</taxon>
    </lineage>
</organism>
<evidence type="ECO:0000313" key="12">
    <source>
        <dbReference type="Proteomes" id="UP000025227"/>
    </source>
</evidence>
<dbReference type="SUPFAM" id="SSF49313">
    <property type="entry name" value="Cadherin-like"/>
    <property type="match status" value="2"/>
</dbReference>
<sequence>MIIRLICLLHLTHFTLCCLLENGRSAVYLSVAEDVKPGDVIGHLPIGGRTNGTKPDTQLRVVKGNDIARIVPGSKDLVIEKELDRDEGQSKFELVVECVSQNLDSDFSQLNISVFVTVQDVNDNAPVFDAPEYNITIKEELPKDTIVFTDFEATDRDQPGPNSFVLYSIADGPHSDLLEIADPFRPVVTIKNRIDYEKIRSFDVTLEARDQGEPSLSTSAPLHVTVEDVDDRPPYFQHQYYTSRSIKNDELVVEPEAIRARDGDELDADIEYGLFGEFSNYFSIDKEGTIKVKMNPPPPHATFFVYAYEKDNPEKNATAIVSLSLEGSIRFEHDSYSLRITPSMPLHTVLLTVKAFSSQGAAVRYSLGNVNAIVSVGETTGQLTFAGVPKVKTGILQYELLATNRIETTKAKLTVVVDNESGCSSKMEFETQEYHLQMGSFPVIGTIKVRGQQKPNYRLMNMNKYFIIDQDGVVRLQPESRPPCASCELVVLATQDDGATSVARIIVKNPSFVATSSSLLTVMIFVILALISALLIVFVFRKIHYAWRSQKRANICWMNSAHDTGITITGTMPSGTSRHYVVNADTDKTFESSKSPALKRTAGAHLVPVTVTRQDGAPTVYF</sequence>
<protein>
    <submittedName>
        <fullName evidence="13">Cadherin domain containing protein</fullName>
    </submittedName>
</protein>
<evidence type="ECO:0000256" key="8">
    <source>
        <dbReference type="PROSITE-ProRule" id="PRU00043"/>
    </source>
</evidence>
<dbReference type="GO" id="GO:0008013">
    <property type="term" value="F:beta-catenin binding"/>
    <property type="evidence" value="ECO:0007669"/>
    <property type="project" value="TreeGrafter"/>
</dbReference>
<keyword evidence="3 10" id="KW-0732">Signal</keyword>
<keyword evidence="5 8" id="KW-0106">Calcium</keyword>
<evidence type="ECO:0000256" key="3">
    <source>
        <dbReference type="ARBA" id="ARBA00022729"/>
    </source>
</evidence>
<dbReference type="Pfam" id="PF00028">
    <property type="entry name" value="Cadherin"/>
    <property type="match status" value="1"/>
</dbReference>
<keyword evidence="6 9" id="KW-1133">Transmembrane helix</keyword>
<evidence type="ECO:0000256" key="4">
    <source>
        <dbReference type="ARBA" id="ARBA00022737"/>
    </source>
</evidence>
<dbReference type="GO" id="GO:0016342">
    <property type="term" value="C:catenin complex"/>
    <property type="evidence" value="ECO:0007669"/>
    <property type="project" value="TreeGrafter"/>
</dbReference>
<accession>A0A7I4Z1A1</accession>
<dbReference type="GO" id="GO:0007156">
    <property type="term" value="P:homophilic cell adhesion via plasma membrane adhesion molecules"/>
    <property type="evidence" value="ECO:0007669"/>
    <property type="project" value="InterPro"/>
</dbReference>
<keyword evidence="12" id="KW-1185">Reference proteome</keyword>
<evidence type="ECO:0000256" key="10">
    <source>
        <dbReference type="SAM" id="SignalP"/>
    </source>
</evidence>
<reference evidence="13" key="1">
    <citation type="submission" date="2020-12" db="UniProtKB">
        <authorList>
            <consortium name="WormBaseParasite"/>
        </authorList>
    </citation>
    <scope>IDENTIFICATION</scope>
    <source>
        <strain evidence="13">MHco3</strain>
    </source>
</reference>
<feature type="chain" id="PRO_5029828451" evidence="10">
    <location>
        <begin position="18"/>
        <end position="622"/>
    </location>
</feature>
<keyword evidence="7 9" id="KW-0472">Membrane</keyword>
<dbReference type="GO" id="GO:0005912">
    <property type="term" value="C:adherens junction"/>
    <property type="evidence" value="ECO:0007669"/>
    <property type="project" value="TreeGrafter"/>
</dbReference>
<evidence type="ECO:0000259" key="11">
    <source>
        <dbReference type="PROSITE" id="PS50268"/>
    </source>
</evidence>
<dbReference type="GO" id="GO:0000902">
    <property type="term" value="P:cell morphogenesis"/>
    <property type="evidence" value="ECO:0007669"/>
    <property type="project" value="TreeGrafter"/>
</dbReference>
<evidence type="ECO:0000256" key="6">
    <source>
        <dbReference type="ARBA" id="ARBA00022989"/>
    </source>
</evidence>
<dbReference type="GO" id="GO:0016339">
    <property type="term" value="P:calcium-dependent cell-cell adhesion via plasma membrane cell adhesion molecules"/>
    <property type="evidence" value="ECO:0007669"/>
    <property type="project" value="TreeGrafter"/>
</dbReference>
<dbReference type="PROSITE" id="PS00232">
    <property type="entry name" value="CADHERIN_1"/>
    <property type="match status" value="1"/>
</dbReference>
<dbReference type="PRINTS" id="PR00205">
    <property type="entry name" value="CADHERIN"/>
</dbReference>